<evidence type="ECO:0000256" key="2">
    <source>
        <dbReference type="SAM" id="Phobius"/>
    </source>
</evidence>
<feature type="compositionally biased region" description="Pro residues" evidence="1">
    <location>
        <begin position="213"/>
        <end position="227"/>
    </location>
</feature>
<keyword evidence="2" id="KW-0812">Transmembrane</keyword>
<keyword evidence="2" id="KW-1133">Transmembrane helix</keyword>
<feature type="compositionally biased region" description="Low complexity" evidence="1">
    <location>
        <begin position="1"/>
        <end position="18"/>
    </location>
</feature>
<feature type="transmembrane region" description="Helical" evidence="2">
    <location>
        <begin position="347"/>
        <end position="367"/>
    </location>
</feature>
<feature type="region of interest" description="Disordered" evidence="1">
    <location>
        <begin position="174"/>
        <end position="264"/>
    </location>
</feature>
<dbReference type="Proteomes" id="UP001172159">
    <property type="component" value="Unassembled WGS sequence"/>
</dbReference>
<protein>
    <submittedName>
        <fullName evidence="3">Uncharacterized protein</fullName>
    </submittedName>
</protein>
<evidence type="ECO:0000313" key="4">
    <source>
        <dbReference type="Proteomes" id="UP001172159"/>
    </source>
</evidence>
<feature type="compositionally biased region" description="Polar residues" evidence="1">
    <location>
        <begin position="120"/>
        <end position="135"/>
    </location>
</feature>
<reference evidence="3" key="1">
    <citation type="submission" date="2023-06" db="EMBL/GenBank/DDBJ databases">
        <title>Genome-scale phylogeny and comparative genomics of the fungal order Sordariales.</title>
        <authorList>
            <consortium name="Lawrence Berkeley National Laboratory"/>
            <person name="Hensen N."/>
            <person name="Bonometti L."/>
            <person name="Westerberg I."/>
            <person name="Brannstrom I.O."/>
            <person name="Guillou S."/>
            <person name="Cros-Aarteil S."/>
            <person name="Calhoun S."/>
            <person name="Haridas S."/>
            <person name="Kuo A."/>
            <person name="Mondo S."/>
            <person name="Pangilinan J."/>
            <person name="Riley R."/>
            <person name="Labutti K."/>
            <person name="Andreopoulos B."/>
            <person name="Lipzen A."/>
            <person name="Chen C."/>
            <person name="Yanf M."/>
            <person name="Daum C."/>
            <person name="Ng V."/>
            <person name="Clum A."/>
            <person name="Steindorff A."/>
            <person name="Ohm R."/>
            <person name="Martin F."/>
            <person name="Silar P."/>
            <person name="Natvig D."/>
            <person name="Lalanne C."/>
            <person name="Gautier V."/>
            <person name="Ament-Velasquez S.L."/>
            <person name="Kruys A."/>
            <person name="Hutchinson M.I."/>
            <person name="Powell A.J."/>
            <person name="Barry K."/>
            <person name="Miller A.N."/>
            <person name="Grigoriev I.V."/>
            <person name="Debuchy R."/>
            <person name="Gladieux P."/>
            <person name="Thoren M.H."/>
            <person name="Johannesson H."/>
        </authorList>
    </citation>
    <scope>NUCLEOTIDE SEQUENCE</scope>
    <source>
        <strain evidence="3">CBS 540.89</strain>
    </source>
</reference>
<name>A0AA40K127_9PEZI</name>
<evidence type="ECO:0000256" key="1">
    <source>
        <dbReference type="SAM" id="MobiDB-lite"/>
    </source>
</evidence>
<comment type="caution">
    <text evidence="3">The sequence shown here is derived from an EMBL/GenBank/DDBJ whole genome shotgun (WGS) entry which is preliminary data.</text>
</comment>
<feature type="region of interest" description="Disordered" evidence="1">
    <location>
        <begin position="1"/>
        <end position="138"/>
    </location>
</feature>
<organism evidence="3 4">
    <name type="scientific">Apiosordaria backusii</name>
    <dbReference type="NCBI Taxonomy" id="314023"/>
    <lineage>
        <taxon>Eukaryota</taxon>
        <taxon>Fungi</taxon>
        <taxon>Dikarya</taxon>
        <taxon>Ascomycota</taxon>
        <taxon>Pezizomycotina</taxon>
        <taxon>Sordariomycetes</taxon>
        <taxon>Sordariomycetidae</taxon>
        <taxon>Sordariales</taxon>
        <taxon>Lasiosphaeriaceae</taxon>
        <taxon>Apiosordaria</taxon>
    </lineage>
</organism>
<keyword evidence="4" id="KW-1185">Reference proteome</keyword>
<feature type="compositionally biased region" description="Low complexity" evidence="1">
    <location>
        <begin position="37"/>
        <end position="54"/>
    </location>
</feature>
<dbReference type="AlphaFoldDB" id="A0AA40K127"/>
<dbReference type="EMBL" id="JAUKTV010000003">
    <property type="protein sequence ID" value="KAK0741946.1"/>
    <property type="molecule type" value="Genomic_DNA"/>
</dbReference>
<accession>A0AA40K127</accession>
<proteinExistence type="predicted"/>
<evidence type="ECO:0000313" key="3">
    <source>
        <dbReference type="EMBL" id="KAK0741946.1"/>
    </source>
</evidence>
<keyword evidence="2" id="KW-0472">Membrane</keyword>
<sequence>MAQSPESSQLRLQSSLDSNPVKPRVLPNINTLDDHQSLPAQPPSQLSQPSQPSQHYHPRYWTPPPAQVQAQAQTQAQAPPPSQTSQPASLLENTSTTTTTTTTTTTNGWGRGGEKETADESSSVKPNNAYSHASGASTAPTTAIAVAAGATENSMHEVRGGQYEARYNGDAPMLTASMMSNSQPHPGPPRQPVSYASSMPYPPAGLPPSSHYPYPPQAVPPPDPYRPTPTSLPSMRTLDHGHGHGHGHGQPQPPPPQQHQQHGMALGGHMAAPMAPGPSSMGYHYVHPHVYGLPDPSAGMRFAIPPGLAADPRIAMSGGRHKKEIKRRTKTGCLTCRKRRIKVRTGFCFVVFPSFSPVLVVAVGRFADWQCRGWLALDRDVVG</sequence>
<feature type="compositionally biased region" description="Low complexity" evidence="1">
    <location>
        <begin position="67"/>
        <end position="106"/>
    </location>
</feature>
<gene>
    <name evidence="3" type="ORF">B0T21DRAFT_122685</name>
</gene>